<dbReference type="SUPFAM" id="SSF103473">
    <property type="entry name" value="MFS general substrate transporter"/>
    <property type="match status" value="1"/>
</dbReference>
<dbReference type="PANTHER" id="PTHR23508:SF10">
    <property type="entry name" value="CARBOXYLIC ACID TRANSPORTER PROTEIN HOMOLOG"/>
    <property type="match status" value="1"/>
</dbReference>
<evidence type="ECO:0000313" key="8">
    <source>
        <dbReference type="Proteomes" id="UP001597124"/>
    </source>
</evidence>
<accession>A0ABW3C574</accession>
<dbReference type="Pfam" id="PF07690">
    <property type="entry name" value="MFS_1"/>
    <property type="match status" value="1"/>
</dbReference>
<feature type="transmembrane region" description="Helical" evidence="5">
    <location>
        <begin position="29"/>
        <end position="53"/>
    </location>
</feature>
<evidence type="ECO:0000256" key="4">
    <source>
        <dbReference type="ARBA" id="ARBA00023136"/>
    </source>
</evidence>
<proteinExistence type="predicted"/>
<feature type="domain" description="Major facilitator superfamily (MFS) profile" evidence="6">
    <location>
        <begin position="29"/>
        <end position="442"/>
    </location>
</feature>
<evidence type="ECO:0000256" key="2">
    <source>
        <dbReference type="ARBA" id="ARBA00022692"/>
    </source>
</evidence>
<comment type="caution">
    <text evidence="7">The sequence shown here is derived from an EMBL/GenBank/DDBJ whole genome shotgun (WGS) entry which is preliminary data.</text>
</comment>
<protein>
    <submittedName>
        <fullName evidence="7">MFS transporter</fullName>
    </submittedName>
</protein>
<organism evidence="7 8">
    <name type="scientific">Sphingosinicella xenopeptidilytica</name>
    <dbReference type="NCBI Taxonomy" id="364098"/>
    <lineage>
        <taxon>Bacteria</taxon>
        <taxon>Pseudomonadati</taxon>
        <taxon>Pseudomonadota</taxon>
        <taxon>Alphaproteobacteria</taxon>
        <taxon>Sphingomonadales</taxon>
        <taxon>Sphingosinicellaceae</taxon>
        <taxon>Sphingosinicella</taxon>
    </lineage>
</organism>
<keyword evidence="3 5" id="KW-1133">Transmembrane helix</keyword>
<feature type="transmembrane region" description="Helical" evidence="5">
    <location>
        <begin position="386"/>
        <end position="410"/>
    </location>
</feature>
<dbReference type="Gene3D" id="1.20.1250.20">
    <property type="entry name" value="MFS general substrate transporter like domains"/>
    <property type="match status" value="1"/>
</dbReference>
<dbReference type="PANTHER" id="PTHR23508">
    <property type="entry name" value="CARBOXYLIC ACID TRANSPORTER PROTEIN HOMOLOG"/>
    <property type="match status" value="1"/>
</dbReference>
<feature type="transmembrane region" description="Helical" evidence="5">
    <location>
        <begin position="416"/>
        <end position="437"/>
    </location>
</feature>
<name>A0ABW3C574_SPHXN</name>
<comment type="subcellular location">
    <subcellularLocation>
        <location evidence="1">Membrane</location>
        <topology evidence="1">Multi-pass membrane protein</topology>
    </subcellularLocation>
</comment>
<evidence type="ECO:0000256" key="1">
    <source>
        <dbReference type="ARBA" id="ARBA00004141"/>
    </source>
</evidence>
<feature type="transmembrane region" description="Helical" evidence="5">
    <location>
        <begin position="293"/>
        <end position="316"/>
    </location>
</feature>
<reference evidence="8" key="1">
    <citation type="journal article" date="2019" name="Int. J. Syst. Evol. Microbiol.">
        <title>The Global Catalogue of Microorganisms (GCM) 10K type strain sequencing project: providing services to taxonomists for standard genome sequencing and annotation.</title>
        <authorList>
            <consortium name="The Broad Institute Genomics Platform"/>
            <consortium name="The Broad Institute Genome Sequencing Center for Infectious Disease"/>
            <person name="Wu L."/>
            <person name="Ma J."/>
        </authorList>
    </citation>
    <scope>NUCLEOTIDE SEQUENCE [LARGE SCALE GENOMIC DNA]</scope>
    <source>
        <strain evidence="8">CCUG 52537</strain>
    </source>
</reference>
<dbReference type="PROSITE" id="PS00217">
    <property type="entry name" value="SUGAR_TRANSPORT_2"/>
    <property type="match status" value="1"/>
</dbReference>
<dbReference type="CDD" id="cd17365">
    <property type="entry name" value="MFS_PcaK_like"/>
    <property type="match status" value="1"/>
</dbReference>
<dbReference type="RefSeq" id="WP_381490388.1">
    <property type="nucleotide sequence ID" value="NZ_JBHTIK010000005.1"/>
</dbReference>
<feature type="transmembrane region" description="Helical" evidence="5">
    <location>
        <begin position="65"/>
        <end position="83"/>
    </location>
</feature>
<feature type="transmembrane region" description="Helical" evidence="5">
    <location>
        <begin position="328"/>
        <end position="346"/>
    </location>
</feature>
<feature type="transmembrane region" description="Helical" evidence="5">
    <location>
        <begin position="152"/>
        <end position="171"/>
    </location>
</feature>
<evidence type="ECO:0000313" key="7">
    <source>
        <dbReference type="EMBL" id="MFD0848872.1"/>
    </source>
</evidence>
<gene>
    <name evidence="7" type="ORF">ACFQ00_11100</name>
</gene>
<dbReference type="InterPro" id="IPR036259">
    <property type="entry name" value="MFS_trans_sf"/>
</dbReference>
<keyword evidence="8" id="KW-1185">Reference proteome</keyword>
<evidence type="ECO:0000256" key="5">
    <source>
        <dbReference type="SAM" id="Phobius"/>
    </source>
</evidence>
<evidence type="ECO:0000256" key="3">
    <source>
        <dbReference type="ARBA" id="ARBA00022989"/>
    </source>
</evidence>
<dbReference type="PROSITE" id="PS50850">
    <property type="entry name" value="MFS"/>
    <property type="match status" value="1"/>
</dbReference>
<dbReference type="InterPro" id="IPR020846">
    <property type="entry name" value="MFS_dom"/>
</dbReference>
<evidence type="ECO:0000259" key="6">
    <source>
        <dbReference type="PROSITE" id="PS50850"/>
    </source>
</evidence>
<keyword evidence="4 5" id="KW-0472">Membrane</keyword>
<feature type="transmembrane region" description="Helical" evidence="5">
    <location>
        <begin position="352"/>
        <end position="374"/>
    </location>
</feature>
<keyword evidence="2 5" id="KW-0812">Transmembrane</keyword>
<feature type="transmembrane region" description="Helical" evidence="5">
    <location>
        <begin position="95"/>
        <end position="113"/>
    </location>
</feature>
<dbReference type="InterPro" id="IPR005829">
    <property type="entry name" value="Sugar_transporter_CS"/>
</dbReference>
<dbReference type="EMBL" id="JBHTIK010000005">
    <property type="protein sequence ID" value="MFD0848872.1"/>
    <property type="molecule type" value="Genomic_DNA"/>
</dbReference>
<feature type="transmembrane region" description="Helical" evidence="5">
    <location>
        <begin position="253"/>
        <end position="281"/>
    </location>
</feature>
<feature type="transmembrane region" description="Helical" evidence="5">
    <location>
        <begin position="183"/>
        <end position="203"/>
    </location>
</feature>
<feature type="transmembrane region" description="Helical" evidence="5">
    <location>
        <begin position="119"/>
        <end position="140"/>
    </location>
</feature>
<dbReference type="InterPro" id="IPR011701">
    <property type="entry name" value="MFS"/>
</dbReference>
<dbReference type="PROSITE" id="PS00216">
    <property type="entry name" value="SUGAR_TRANSPORT_1"/>
    <property type="match status" value="1"/>
</dbReference>
<sequence length="444" mass="45866">MAAPAATGSATPIDAILDRAPIGWFQIRVALLCALVAMLDGFDTQSVAFVAPVLGQEWGITPDRFGLIFAAGLVGIMVGQVVLGPLSDRWGRRPVIIACTVAFGIGSFATVLADNWIVLLLLRFLTGVGLGGATPNIIALTAEVAPPRARSTMITTMFAGFPLGAAIGGYISSHLIPAFGWESVFILGGAAPLVLLLALLPWLSESPHHLLRREGRTPRLESLLDSMAGPDRAPLPETPAPSPGTAKPPGYGALFAGGLAATTAQLWLAYFNSLLMIYFLMSWLPTVARESGLALDTAIISAVFLNLGGAIGGIVLGRFADRFGPFQTLAVGFAIAGISLVLIGFVGNQTVLLMTLAFIAGLFTIGGQTAMNAANAGLYPAEIRATALGGALAVGRIGSIVGPTVGGLLLAADWPLSSIFIAVSLPALLTAVLAVNLSRTIRRP</sequence>
<dbReference type="Proteomes" id="UP001597124">
    <property type="component" value="Unassembled WGS sequence"/>
</dbReference>